<evidence type="ECO:0000313" key="1">
    <source>
        <dbReference type="EMBL" id="CAB4673945.1"/>
    </source>
</evidence>
<dbReference type="EMBL" id="CAEZWU010000144">
    <property type="protein sequence ID" value="CAB4673945.1"/>
    <property type="molecule type" value="Genomic_DNA"/>
</dbReference>
<dbReference type="AlphaFoldDB" id="A0A6J6MMU9"/>
<gene>
    <name evidence="1" type="ORF">UFOPK2292_00958</name>
    <name evidence="2" type="ORF">UFOPK4345_01097</name>
</gene>
<dbReference type="SUPFAM" id="SSF52266">
    <property type="entry name" value="SGNH hydrolase"/>
    <property type="match status" value="1"/>
</dbReference>
<dbReference type="InterPro" id="IPR036514">
    <property type="entry name" value="SGNH_hydro_sf"/>
</dbReference>
<reference evidence="1" key="1">
    <citation type="submission" date="2020-05" db="EMBL/GenBank/DDBJ databases">
        <authorList>
            <person name="Chiriac C."/>
            <person name="Salcher M."/>
            <person name="Ghai R."/>
            <person name="Kavagutti S V."/>
        </authorList>
    </citation>
    <scope>NUCLEOTIDE SEQUENCE</scope>
</reference>
<organism evidence="1">
    <name type="scientific">freshwater metagenome</name>
    <dbReference type="NCBI Taxonomy" id="449393"/>
    <lineage>
        <taxon>unclassified sequences</taxon>
        <taxon>metagenomes</taxon>
        <taxon>ecological metagenomes</taxon>
    </lineage>
</organism>
<dbReference type="Gene3D" id="3.40.50.1110">
    <property type="entry name" value="SGNH hydrolase"/>
    <property type="match status" value="1"/>
</dbReference>
<evidence type="ECO:0000313" key="2">
    <source>
        <dbReference type="EMBL" id="CAB5066882.1"/>
    </source>
</evidence>
<sequence>MRDYDELGTRQEWVPYLMYFNPRNAASKSVSTDDRGFRNTTGGQNKKSTALLIGGSTVFGIGATSDGATITSRLNELTEHSWLNFGGRAFNSTQEAMLVHLSNTTKVDGPIVVMSGINNLTRFLLPGNFSPMYGAFFQQSFFEKQMATAAVGNRELLRMLVNGLLNKFDIGKGVAPLSPSETRTKADAYSAMLKVFERDCEYLQMFAKHHGTTASFALQPFAPWMSKTLSTQETQLFALLDQEGEGFSLVLKELTDYKEKYSQDLRTICSRVGMKYFDLNEAPALQLPDWLFVDRAHLTDAGYDAVAGHLVRELGL</sequence>
<dbReference type="EMBL" id="CAFBQV010000191">
    <property type="protein sequence ID" value="CAB5066882.1"/>
    <property type="molecule type" value="Genomic_DNA"/>
</dbReference>
<name>A0A6J6MMU9_9ZZZZ</name>
<accession>A0A6J6MMU9</accession>
<proteinExistence type="predicted"/>
<protein>
    <submittedName>
        <fullName evidence="1">Unannotated protein</fullName>
    </submittedName>
</protein>